<name>A0A6I8PXE7_XENTR</name>
<dbReference type="AlphaFoldDB" id="A0A6I8PXE7"/>
<evidence type="ECO:0000256" key="3">
    <source>
        <dbReference type="ARBA" id="ARBA00022692"/>
    </source>
</evidence>
<reference evidence="7" key="1">
    <citation type="journal article" date="2010" name="Science">
        <title>The genome of the Western clawed frog Xenopus tropicalis.</title>
        <authorList>
            <person name="Hellsten U."/>
            <person name="Harland R.M."/>
            <person name="Gilchrist M.J."/>
            <person name="Hendrix D."/>
            <person name="Jurka J."/>
            <person name="Kapitonov V."/>
            <person name="Ovcharenko I."/>
            <person name="Putnam N.H."/>
            <person name="Shu S."/>
            <person name="Taher L."/>
            <person name="Blitz I.L."/>
            <person name="Blumberg B."/>
            <person name="Dichmann D.S."/>
            <person name="Dubchak I."/>
            <person name="Amaya E."/>
            <person name="Detter J.C."/>
            <person name="Fletcher R."/>
            <person name="Gerhard D.S."/>
            <person name="Goodstein D."/>
            <person name="Graves T."/>
            <person name="Grigoriev I.V."/>
            <person name="Grimwood J."/>
            <person name="Kawashima T."/>
            <person name="Lindquist E."/>
            <person name="Lucas S.M."/>
            <person name="Mead P.E."/>
            <person name="Mitros T."/>
            <person name="Ogino H."/>
            <person name="Ohta Y."/>
            <person name="Poliakov A.V."/>
            <person name="Pollet N."/>
            <person name="Robert J."/>
            <person name="Salamov A."/>
            <person name="Sater A.K."/>
            <person name="Schmutz J."/>
            <person name="Terry A."/>
            <person name="Vize P.D."/>
            <person name="Warren W.C."/>
            <person name="Wells D."/>
            <person name="Wills A."/>
            <person name="Wilson R.K."/>
            <person name="Zimmerman L.B."/>
            <person name="Zorn A.M."/>
            <person name="Grainger R."/>
            <person name="Grammer T."/>
            <person name="Khokha M.K."/>
            <person name="Richardson P.M."/>
            <person name="Rokhsar D.S."/>
        </authorList>
    </citation>
    <scope>NUCLEOTIDE SEQUENCE [LARGE SCALE GENOMIC DNA]</scope>
    <source>
        <strain evidence="7">Nigerian</strain>
    </source>
</reference>
<evidence type="ECO:0000256" key="1">
    <source>
        <dbReference type="ARBA" id="ARBA00004167"/>
    </source>
</evidence>
<evidence type="ECO:0000256" key="4">
    <source>
        <dbReference type="ARBA" id="ARBA00022989"/>
    </source>
</evidence>
<feature type="transmembrane region" description="Helical" evidence="6">
    <location>
        <begin position="12"/>
        <end position="32"/>
    </location>
</feature>
<dbReference type="PANTHER" id="PTHR13674">
    <property type="entry name" value="GROWTH AND TRANSFORMATION-DEPENDENT PROTEIN"/>
    <property type="match status" value="1"/>
</dbReference>
<dbReference type="PROSITE" id="PS51257">
    <property type="entry name" value="PROKAR_LIPOPROTEIN"/>
    <property type="match status" value="1"/>
</dbReference>
<dbReference type="InParanoid" id="A0A6I8PXE7"/>
<organism evidence="7">
    <name type="scientific">Xenopus tropicalis</name>
    <name type="common">Western clawed frog</name>
    <name type="synonym">Silurana tropicalis</name>
    <dbReference type="NCBI Taxonomy" id="8364"/>
    <lineage>
        <taxon>Eukaryota</taxon>
        <taxon>Metazoa</taxon>
        <taxon>Chordata</taxon>
        <taxon>Craniata</taxon>
        <taxon>Vertebrata</taxon>
        <taxon>Euteleostomi</taxon>
        <taxon>Amphibia</taxon>
        <taxon>Batrachia</taxon>
        <taxon>Anura</taxon>
        <taxon>Pipoidea</taxon>
        <taxon>Pipidae</taxon>
        <taxon>Xenopodinae</taxon>
        <taxon>Xenopus</taxon>
        <taxon>Silurana</taxon>
    </lineage>
</organism>
<protein>
    <submittedName>
        <fullName evidence="7">Uncharacterized protein</fullName>
    </submittedName>
</protein>
<dbReference type="Ensembl" id="ENSXETT00000064916">
    <property type="protein sequence ID" value="ENSXETP00000060536"/>
    <property type="gene ID" value="ENSXETG00000031801"/>
</dbReference>
<dbReference type="GO" id="GO:0016020">
    <property type="term" value="C:membrane"/>
    <property type="evidence" value="ECO:0007669"/>
    <property type="project" value="UniProtKB-SubCell"/>
</dbReference>
<comment type="similarity">
    <text evidence="2">Belongs to the UPF0389 family.</text>
</comment>
<proteinExistence type="inferred from homology"/>
<keyword evidence="3 6" id="KW-0812">Transmembrane</keyword>
<sequence>MVEMSKSKVRVKVSYIMILMTILGCITMVVSGKQVQIISPMA</sequence>
<comment type="subcellular location">
    <subcellularLocation>
        <location evidence="1">Membrane</location>
        <topology evidence="1">Single-pass membrane protein</topology>
    </subcellularLocation>
</comment>
<dbReference type="InterPro" id="IPR009432">
    <property type="entry name" value="DUF1075"/>
</dbReference>
<evidence type="ECO:0000256" key="2">
    <source>
        <dbReference type="ARBA" id="ARBA00007363"/>
    </source>
</evidence>
<keyword evidence="4 6" id="KW-1133">Transmembrane helix</keyword>
<evidence type="ECO:0000313" key="7">
    <source>
        <dbReference type="Ensembl" id="ENSXETP00000060536"/>
    </source>
</evidence>
<dbReference type="Pfam" id="PF06388">
    <property type="entry name" value="DUF1075"/>
    <property type="match status" value="1"/>
</dbReference>
<reference evidence="7" key="2">
    <citation type="submission" date="2020-05" db="UniProtKB">
        <authorList>
            <consortium name="Ensembl"/>
        </authorList>
    </citation>
    <scope>IDENTIFICATION</scope>
</reference>
<evidence type="ECO:0000256" key="6">
    <source>
        <dbReference type="SAM" id="Phobius"/>
    </source>
</evidence>
<evidence type="ECO:0000256" key="5">
    <source>
        <dbReference type="ARBA" id="ARBA00023136"/>
    </source>
</evidence>
<dbReference type="PANTHER" id="PTHR13674:SF2">
    <property type="entry name" value="PROTEIN FAM162A"/>
    <property type="match status" value="1"/>
</dbReference>
<accession>A0A6I8PXE7</accession>
<keyword evidence="5 6" id="KW-0472">Membrane</keyword>